<dbReference type="PANTHER" id="PTHR10098">
    <property type="entry name" value="RAPSYN-RELATED"/>
    <property type="match status" value="1"/>
</dbReference>
<evidence type="ECO:0000313" key="3">
    <source>
        <dbReference type="Proteomes" id="UP000218785"/>
    </source>
</evidence>
<reference evidence="2 3" key="1">
    <citation type="submission" date="2017-06" db="EMBL/GenBank/DDBJ databases">
        <title>Genome sequencing of cyanobaciteial culture collection at National Institute for Environmental Studies (NIES).</title>
        <authorList>
            <person name="Hirose Y."/>
            <person name="Shimura Y."/>
            <person name="Fujisawa T."/>
            <person name="Nakamura Y."/>
            <person name="Kawachi M."/>
        </authorList>
    </citation>
    <scope>NUCLEOTIDE SEQUENCE [LARGE SCALE GENOMIC DNA]</scope>
    <source>
        <strain evidence="2 3">NIES-37</strain>
    </source>
</reference>
<sequence>MSILSKLISCFYLTQRRRGAERSMRKIKRFVVLMAIALLLSMTSPGLAQVTNIAQVPSLSVEQQARNSYAKGQFAEAAQLFQQAAKGYQAAKDPIHQALSLSNLSLCYQQLGQWDDANRAITGSVAILNTIKETKAEKSLALAQALDIQGGLQLVRGQAEAALKSWEGATSLYNQLQKPSKVLTSQVNQAQAFQNLGLYKKAISLLETALKLPQISNNNLEQLKPAIEKVAATPETATALRTLGESLRVVGNFAPANLILSRSLAIAQQLKLPEIVTLNQISLGNLTRAQISLNKANKAEIDPQTAIDYYQQAAASGIPDLKVQAQVNQLSLLVETNQLDAAKALLPQVQQQVAALPASRSAIASRVNLAQTMIQLQKQAVEQIDWQEVAKLLAIAVQQAKDLGDVRIQADAIGSLGHVYEQTQQWADAEKLTQQAVQLGQQINAGDIAYRWQWQLGRVLKAQGKTESAIAAYKEAVGTIKSLRADLAAANPDVQFSFREAVEPIHRQLVALLIESNQKDNLKTARDVIEGLQLVELDNFFREACLNGNPAQIDQVDRKAAVIYPIILENQLAIIASLPNSQNKAEIKDSRDFRYYKTPISRDEIEKRTSRLRKSLNQDTVLDLTLPQLQKMYDLVVRPEAEDLAASQVETLVFVLDGVLRNIPIAALHDGKQYLVEKYSIALTPGLQLLAPRSLKQERLGALVGGLSEARSGFEALPNVEQEVKKIKSELPAEVLINQKFTSSAFQSQIAAVSFPIVHLATHGQFSSQADETFILTWDGKIKVNELSGVLKTVEVSRSNSLELLVLSACETAAGDDRSALGLAGVAVRSGARSTVATLWRVDDEATAKLMSNFYDQLVKAKETGISKAEALRLAQVAILKNPDYQSPYYWGAFVLLGNWT</sequence>
<dbReference type="Gene3D" id="1.25.40.10">
    <property type="entry name" value="Tetratricopeptide repeat domain"/>
    <property type="match status" value="2"/>
</dbReference>
<name>A0A1Z4N3J5_9CYAN</name>
<evidence type="ECO:0000259" key="1">
    <source>
        <dbReference type="Pfam" id="PF12770"/>
    </source>
</evidence>
<dbReference type="EMBL" id="AP018248">
    <property type="protein sequence ID" value="BAZ00297.1"/>
    <property type="molecule type" value="Genomic_DNA"/>
</dbReference>
<dbReference type="InterPro" id="IPR019734">
    <property type="entry name" value="TPR_rpt"/>
</dbReference>
<dbReference type="InterPro" id="IPR024983">
    <property type="entry name" value="CHAT_dom"/>
</dbReference>
<protein>
    <recommendedName>
        <fullName evidence="1">CHAT domain-containing protein</fullName>
    </recommendedName>
</protein>
<dbReference type="SUPFAM" id="SSF48452">
    <property type="entry name" value="TPR-like"/>
    <property type="match status" value="2"/>
</dbReference>
<keyword evidence="3" id="KW-1185">Reference proteome</keyword>
<gene>
    <name evidence="2" type="ORF">NIES37_42860</name>
</gene>
<dbReference type="Pfam" id="PF13424">
    <property type="entry name" value="TPR_12"/>
    <property type="match status" value="1"/>
</dbReference>
<evidence type="ECO:0000313" key="2">
    <source>
        <dbReference type="EMBL" id="BAZ00297.1"/>
    </source>
</evidence>
<dbReference type="Pfam" id="PF13181">
    <property type="entry name" value="TPR_8"/>
    <property type="match status" value="1"/>
</dbReference>
<accession>A0A1Z4N3J5</accession>
<organism evidence="2 3">
    <name type="scientific">Tolypothrix tenuis PCC 7101</name>
    <dbReference type="NCBI Taxonomy" id="231146"/>
    <lineage>
        <taxon>Bacteria</taxon>
        <taxon>Bacillati</taxon>
        <taxon>Cyanobacteriota</taxon>
        <taxon>Cyanophyceae</taxon>
        <taxon>Nostocales</taxon>
        <taxon>Tolypothrichaceae</taxon>
        <taxon>Tolypothrix</taxon>
    </lineage>
</organism>
<dbReference type="InterPro" id="IPR011990">
    <property type="entry name" value="TPR-like_helical_dom_sf"/>
</dbReference>
<dbReference type="SMART" id="SM00028">
    <property type="entry name" value="TPR"/>
    <property type="match status" value="5"/>
</dbReference>
<dbReference type="Pfam" id="PF12770">
    <property type="entry name" value="CHAT"/>
    <property type="match status" value="1"/>
</dbReference>
<dbReference type="KEGG" id="ttq:NIES37_42860"/>
<proteinExistence type="predicted"/>
<dbReference type="Proteomes" id="UP000218785">
    <property type="component" value="Chromosome"/>
</dbReference>
<dbReference type="AlphaFoldDB" id="A0A1Z4N3J5"/>
<feature type="domain" description="CHAT" evidence="1">
    <location>
        <begin position="628"/>
        <end position="899"/>
    </location>
</feature>